<protein>
    <submittedName>
        <fullName evidence="2">Cytochrome c biogenesis factor</fullName>
    </submittedName>
</protein>
<dbReference type="InterPro" id="IPR019734">
    <property type="entry name" value="TPR_rpt"/>
</dbReference>
<evidence type="ECO:0000313" key="3">
    <source>
        <dbReference type="Proteomes" id="UP000251647"/>
    </source>
</evidence>
<dbReference type="Gene3D" id="3.40.50.620">
    <property type="entry name" value="HUPs"/>
    <property type="match status" value="1"/>
</dbReference>
<feature type="domain" description="DUF218" evidence="1">
    <location>
        <begin position="192"/>
        <end position="311"/>
    </location>
</feature>
<dbReference type="InterPro" id="IPR011990">
    <property type="entry name" value="TPR-like_helical_dom_sf"/>
</dbReference>
<evidence type="ECO:0000313" key="2">
    <source>
        <dbReference type="EMBL" id="SPY43799.1"/>
    </source>
</evidence>
<dbReference type="PROSITE" id="PS50005">
    <property type="entry name" value="TPR"/>
    <property type="match status" value="1"/>
</dbReference>
<dbReference type="AlphaFoldDB" id="A0A2T3QJS5"/>
<dbReference type="EMBL" id="UATL01000005">
    <property type="protein sequence ID" value="SPY43799.1"/>
    <property type="molecule type" value="Genomic_DNA"/>
</dbReference>
<dbReference type="InterPro" id="IPR051599">
    <property type="entry name" value="Cell_Envelope_Assoc"/>
</dbReference>
<dbReference type="InterPro" id="IPR003848">
    <property type="entry name" value="DUF218"/>
</dbReference>
<proteinExistence type="predicted"/>
<dbReference type="GO" id="GO:0043164">
    <property type="term" value="P:Gram-negative-bacterium-type cell wall biogenesis"/>
    <property type="evidence" value="ECO:0007669"/>
    <property type="project" value="TreeGrafter"/>
</dbReference>
<gene>
    <name evidence="2" type="ORF">NCTC11647_02731</name>
</gene>
<dbReference type="Proteomes" id="UP000251647">
    <property type="component" value="Unassembled WGS sequence"/>
</dbReference>
<dbReference type="SUPFAM" id="SSF48452">
    <property type="entry name" value="TPR-like"/>
    <property type="match status" value="1"/>
</dbReference>
<dbReference type="Pfam" id="PF02698">
    <property type="entry name" value="DUF218"/>
    <property type="match status" value="1"/>
</dbReference>
<dbReference type="GO" id="GO:0005886">
    <property type="term" value="C:plasma membrane"/>
    <property type="evidence" value="ECO:0007669"/>
    <property type="project" value="TreeGrafter"/>
</dbReference>
<dbReference type="PANTHER" id="PTHR30336:SF4">
    <property type="entry name" value="ENVELOPE BIOGENESIS FACTOR ELYC"/>
    <property type="match status" value="1"/>
</dbReference>
<dbReference type="PANTHER" id="PTHR30336">
    <property type="entry name" value="INNER MEMBRANE PROTEIN, PROBABLE PERMEASE"/>
    <property type="match status" value="1"/>
</dbReference>
<reference evidence="2 3" key="1">
    <citation type="submission" date="2018-06" db="EMBL/GenBank/DDBJ databases">
        <authorList>
            <consortium name="Pathogen Informatics"/>
            <person name="Doyle S."/>
        </authorList>
    </citation>
    <scope>NUCLEOTIDE SEQUENCE [LARGE SCALE GENOMIC DNA]</scope>
    <source>
        <strain evidence="2 3">NCTC11647</strain>
    </source>
</reference>
<evidence type="ECO:0000259" key="1">
    <source>
        <dbReference type="Pfam" id="PF02698"/>
    </source>
</evidence>
<organism evidence="2 3">
    <name type="scientific">Photobacterium damselae</name>
    <dbReference type="NCBI Taxonomy" id="38293"/>
    <lineage>
        <taxon>Bacteria</taxon>
        <taxon>Pseudomonadati</taxon>
        <taxon>Pseudomonadota</taxon>
        <taxon>Gammaproteobacteria</taxon>
        <taxon>Vibrionales</taxon>
        <taxon>Vibrionaceae</taxon>
        <taxon>Photobacterium</taxon>
    </lineage>
</organism>
<sequence length="363" mass="40434">MNKKLITLALSGILYVSPTFALTQTQSAVQSTADYAQVVSKRQVVDQLLEQAVTAFKSPARISHAGFTAKMPSNMEIVTDRLLQAYQLEPYRTDLLISAANAQIYNKNVDRAIELFEQVLSVAPDDVDANAYLAVWQHFKGNNQAANKHLKKLEQLDSGKAADIQRIFETVDRIVATPLKSKMKEPKAGNTAIITLGYALNPDGTMSDILIERLNMTLKIAKEQPNSLIILTGGVPQNNQTEGRLMADWLIKQGINPNRLIEDNYARSTVENALYSSYALARHKIEHATIISSASHVRRGQTLFEIASWQTGPQNITFDTIGAPDKPLEELAKPSQGELLGIYRDALRTYGMWSYRSYPLEQR</sequence>
<dbReference type="RefSeq" id="WP_005305195.1">
    <property type="nucleotide sequence ID" value="NZ_PYOG01000010.1"/>
</dbReference>
<name>A0A2T3QJS5_PHODM</name>
<dbReference type="OrthoDB" id="3289889at2"/>
<dbReference type="CDD" id="cd06259">
    <property type="entry name" value="YdcF-like"/>
    <property type="match status" value="1"/>
</dbReference>
<accession>A0A2T3QJS5</accession>
<dbReference type="Gene3D" id="1.25.40.10">
    <property type="entry name" value="Tetratricopeptide repeat domain"/>
    <property type="match status" value="1"/>
</dbReference>
<dbReference type="InterPro" id="IPR014729">
    <property type="entry name" value="Rossmann-like_a/b/a_fold"/>
</dbReference>
<dbReference type="GO" id="GO:0000270">
    <property type="term" value="P:peptidoglycan metabolic process"/>
    <property type="evidence" value="ECO:0007669"/>
    <property type="project" value="TreeGrafter"/>
</dbReference>